<proteinExistence type="predicted"/>
<evidence type="ECO:0000313" key="2">
    <source>
        <dbReference type="EMBL" id="GMH15470.1"/>
    </source>
</evidence>
<keyword evidence="3" id="KW-1185">Reference proteome</keyword>
<dbReference type="Proteomes" id="UP001279734">
    <property type="component" value="Unassembled WGS sequence"/>
</dbReference>
<feature type="transmembrane region" description="Helical" evidence="1">
    <location>
        <begin position="157"/>
        <end position="177"/>
    </location>
</feature>
<keyword evidence="1" id="KW-0472">Membrane</keyword>
<evidence type="ECO:0000256" key="1">
    <source>
        <dbReference type="SAM" id="Phobius"/>
    </source>
</evidence>
<keyword evidence="1" id="KW-1133">Transmembrane helix</keyword>
<name>A0AAD3SP74_NEPGR</name>
<accession>A0AAD3SP74</accession>
<keyword evidence="1" id="KW-0812">Transmembrane</keyword>
<evidence type="ECO:0000313" key="3">
    <source>
        <dbReference type="Proteomes" id="UP001279734"/>
    </source>
</evidence>
<sequence length="202" mass="22845">MEWLGSVVCIALYGDIPRKKKGIPAGYVFILLGEPVCVLLPGEAGPLGIPGMDWIRQVWKLPGWKLSGWNGWAVWCTFTRFVFHARTDGLFGIPDMAWNSRYGSEGLVWALWVVRAFCPVGIYSKKQSIPTEYVLFLLEVQVCFSCVAPTWHGRYGYAGLVWTLWVVSCILPGMLFMPGMDSLLGSPAMDWQRRVWIMPGWH</sequence>
<organism evidence="2 3">
    <name type="scientific">Nepenthes gracilis</name>
    <name type="common">Slender pitcher plant</name>
    <dbReference type="NCBI Taxonomy" id="150966"/>
    <lineage>
        <taxon>Eukaryota</taxon>
        <taxon>Viridiplantae</taxon>
        <taxon>Streptophyta</taxon>
        <taxon>Embryophyta</taxon>
        <taxon>Tracheophyta</taxon>
        <taxon>Spermatophyta</taxon>
        <taxon>Magnoliopsida</taxon>
        <taxon>eudicotyledons</taxon>
        <taxon>Gunneridae</taxon>
        <taxon>Pentapetalae</taxon>
        <taxon>Caryophyllales</taxon>
        <taxon>Nepenthaceae</taxon>
        <taxon>Nepenthes</taxon>
    </lineage>
</organism>
<protein>
    <submittedName>
        <fullName evidence="2">Uncharacterized protein</fullName>
    </submittedName>
</protein>
<reference evidence="2" key="1">
    <citation type="submission" date="2023-05" db="EMBL/GenBank/DDBJ databases">
        <title>Nepenthes gracilis genome sequencing.</title>
        <authorList>
            <person name="Fukushima K."/>
        </authorList>
    </citation>
    <scope>NUCLEOTIDE SEQUENCE</scope>
    <source>
        <strain evidence="2">SING2019-196</strain>
    </source>
</reference>
<gene>
    <name evidence="2" type="ORF">Nepgr_017311</name>
</gene>
<comment type="caution">
    <text evidence="2">The sequence shown here is derived from an EMBL/GenBank/DDBJ whole genome shotgun (WGS) entry which is preliminary data.</text>
</comment>
<dbReference type="EMBL" id="BSYO01000015">
    <property type="protein sequence ID" value="GMH15470.1"/>
    <property type="molecule type" value="Genomic_DNA"/>
</dbReference>
<dbReference type="AlphaFoldDB" id="A0AAD3SP74"/>